<dbReference type="AlphaFoldDB" id="A0A5K4F4N3"/>
<reference evidence="4" key="2">
    <citation type="submission" date="2019-11" db="UniProtKB">
        <authorList>
            <consortium name="WormBaseParasite"/>
        </authorList>
    </citation>
    <scope>IDENTIFICATION</scope>
    <source>
        <strain evidence="4">Puerto Rican</strain>
    </source>
</reference>
<proteinExistence type="predicted"/>
<sequence>MREMNKSVVWTRKSSHHHHHHNKKTNEVLIFPYPYMCSDAFQVTPKSKPNKYSCSLFVSSPFVFPLAFMHFYLLVYQSVNLTLSRKCLPYVDIDLVFLNSWLLVQLQPTTFVYCQHILTFSHFYFICNSPYGIQ</sequence>
<dbReference type="Proteomes" id="UP000008854">
    <property type="component" value="Unassembled WGS sequence"/>
</dbReference>
<accession>A0A5K4F4N3</accession>
<keyword evidence="2" id="KW-0812">Transmembrane</keyword>
<protein>
    <submittedName>
        <fullName evidence="4">Ovule protein</fullName>
    </submittedName>
</protein>
<keyword evidence="3" id="KW-1185">Reference proteome</keyword>
<dbReference type="InParanoid" id="A0A5K4F4N3"/>
<feature type="compositionally biased region" description="Basic residues" evidence="1">
    <location>
        <begin position="13"/>
        <end position="23"/>
    </location>
</feature>
<dbReference type="WBParaSite" id="Smp_317210.1">
    <property type="protein sequence ID" value="Smp_317210.1"/>
    <property type="gene ID" value="Smp_317210"/>
</dbReference>
<reference evidence="3" key="1">
    <citation type="journal article" date="2012" name="PLoS Negl. Trop. Dis.">
        <title>A systematically improved high quality genome and transcriptome of the human blood fluke Schistosoma mansoni.</title>
        <authorList>
            <person name="Protasio A.V."/>
            <person name="Tsai I.J."/>
            <person name="Babbage A."/>
            <person name="Nichol S."/>
            <person name="Hunt M."/>
            <person name="Aslett M.A."/>
            <person name="De Silva N."/>
            <person name="Velarde G.S."/>
            <person name="Anderson T.J."/>
            <person name="Clark R.C."/>
            <person name="Davidson C."/>
            <person name="Dillon G.P."/>
            <person name="Holroyd N.E."/>
            <person name="LoVerde P.T."/>
            <person name="Lloyd C."/>
            <person name="McQuillan J."/>
            <person name="Oliveira G."/>
            <person name="Otto T.D."/>
            <person name="Parker-Manuel S.J."/>
            <person name="Quail M.A."/>
            <person name="Wilson R.A."/>
            <person name="Zerlotini A."/>
            <person name="Dunne D.W."/>
            <person name="Berriman M."/>
        </authorList>
    </citation>
    <scope>NUCLEOTIDE SEQUENCE [LARGE SCALE GENOMIC DNA]</scope>
    <source>
        <strain evidence="3">Puerto Rican</strain>
    </source>
</reference>
<evidence type="ECO:0000313" key="4">
    <source>
        <dbReference type="WBParaSite" id="Smp_317210.1"/>
    </source>
</evidence>
<evidence type="ECO:0000256" key="2">
    <source>
        <dbReference type="SAM" id="Phobius"/>
    </source>
</evidence>
<keyword evidence="2" id="KW-0472">Membrane</keyword>
<evidence type="ECO:0000313" key="3">
    <source>
        <dbReference type="Proteomes" id="UP000008854"/>
    </source>
</evidence>
<name>A0A5K4F4N3_SCHMA</name>
<organism evidence="3 4">
    <name type="scientific">Schistosoma mansoni</name>
    <name type="common">Blood fluke</name>
    <dbReference type="NCBI Taxonomy" id="6183"/>
    <lineage>
        <taxon>Eukaryota</taxon>
        <taxon>Metazoa</taxon>
        <taxon>Spiralia</taxon>
        <taxon>Lophotrochozoa</taxon>
        <taxon>Platyhelminthes</taxon>
        <taxon>Trematoda</taxon>
        <taxon>Digenea</taxon>
        <taxon>Strigeidida</taxon>
        <taxon>Schistosomatoidea</taxon>
        <taxon>Schistosomatidae</taxon>
        <taxon>Schistosoma</taxon>
    </lineage>
</organism>
<keyword evidence="2" id="KW-1133">Transmembrane helix</keyword>
<feature type="transmembrane region" description="Helical" evidence="2">
    <location>
        <begin position="56"/>
        <end position="76"/>
    </location>
</feature>
<evidence type="ECO:0000256" key="1">
    <source>
        <dbReference type="SAM" id="MobiDB-lite"/>
    </source>
</evidence>
<feature type="region of interest" description="Disordered" evidence="1">
    <location>
        <begin position="1"/>
        <end position="23"/>
    </location>
</feature>